<dbReference type="AlphaFoldDB" id="A0A341CH51"/>
<feature type="region of interest" description="Disordered" evidence="1">
    <location>
        <begin position="43"/>
        <end position="134"/>
    </location>
</feature>
<evidence type="ECO:0000313" key="2">
    <source>
        <dbReference type="Proteomes" id="UP000252040"/>
    </source>
</evidence>
<sequence length="134" mass="13697">MPGARVRASATLGPCPPGLGRAAERGSPPSVFSARCIRRMRSCRQAAPSAASGPDLPAPRKNARGRCVWPAPPSPGCGDHPFRGARLSPVAWGPPPLPFPRAPSGDRDPRATPPPPGARTGSEAGAGARVWGDA</sequence>
<evidence type="ECO:0000256" key="1">
    <source>
        <dbReference type="SAM" id="MobiDB-lite"/>
    </source>
</evidence>
<accession>A0A341CH51</accession>
<organism evidence="2 3">
    <name type="scientific">Neophocaena asiaeorientalis asiaeorientalis</name>
    <name type="common">Yangtze finless porpoise</name>
    <name type="synonym">Neophocaena phocaenoides subsp. asiaeorientalis</name>
    <dbReference type="NCBI Taxonomy" id="1706337"/>
    <lineage>
        <taxon>Eukaryota</taxon>
        <taxon>Metazoa</taxon>
        <taxon>Chordata</taxon>
        <taxon>Craniata</taxon>
        <taxon>Vertebrata</taxon>
        <taxon>Euteleostomi</taxon>
        <taxon>Mammalia</taxon>
        <taxon>Eutheria</taxon>
        <taxon>Laurasiatheria</taxon>
        <taxon>Artiodactyla</taxon>
        <taxon>Whippomorpha</taxon>
        <taxon>Cetacea</taxon>
        <taxon>Odontoceti</taxon>
        <taxon>Phocoenidae</taxon>
        <taxon>Neophocaena</taxon>
    </lineage>
</organism>
<dbReference type="InParanoid" id="A0A341CH51"/>
<dbReference type="Proteomes" id="UP000252040">
    <property type="component" value="Unplaced"/>
</dbReference>
<reference evidence="3" key="1">
    <citation type="submission" date="2025-08" db="UniProtKB">
        <authorList>
            <consortium name="RefSeq"/>
        </authorList>
    </citation>
    <scope>IDENTIFICATION</scope>
    <source>
        <tissue evidence="3">Meat</tissue>
    </source>
</reference>
<name>A0A341CH51_NEOAA</name>
<keyword evidence="2" id="KW-1185">Reference proteome</keyword>
<feature type="compositionally biased region" description="Pro residues" evidence="1">
    <location>
        <begin position="92"/>
        <end position="101"/>
    </location>
</feature>
<gene>
    <name evidence="3" type="primary">LOC112407982</name>
</gene>
<dbReference type="GeneID" id="112407982"/>
<evidence type="ECO:0000313" key="3">
    <source>
        <dbReference type="RefSeq" id="XP_024613232.1"/>
    </source>
</evidence>
<feature type="region of interest" description="Disordered" evidence="1">
    <location>
        <begin position="1"/>
        <end position="30"/>
    </location>
</feature>
<dbReference type="KEGG" id="nasi:112407982"/>
<proteinExistence type="predicted"/>
<dbReference type="RefSeq" id="XP_024613232.1">
    <property type="nucleotide sequence ID" value="XM_024757464.1"/>
</dbReference>
<protein>
    <submittedName>
        <fullName evidence="3">Chitin-binding lectin 1-like</fullName>
    </submittedName>
</protein>